<name>A0ABZ1D966_9TREE</name>
<feature type="region of interest" description="Disordered" evidence="6">
    <location>
        <begin position="277"/>
        <end position="310"/>
    </location>
</feature>
<sequence length="330" mass="35930">MEYISILKDDVDLSKSHRYLRLPHPRTGQPQLYLPHTSSAGKESILETVKISGSQRRTWFKGDHGIDAGTILVHYPVDPLFLVIPIILSLTTSSNAQSFQPLSDILSTAAASSSFSLPEPFTTPTKPGQSSTSSKHNGDLGTVLSFTSVKRVFKACCEKKAIPSVQSSAENPTPAQIYYRPSVAIVLNHLKKKVDHLSSPEQYEKFDHLVRGLGKDGLLDGEGDMDVLRNLAKRKAVCEHLSQWLPPSVTAQLAESYNFTPLSTHLANRSAAAIAASVPPSNTSNKDPTAKGTKRKAPPTSKGVEALKKVNTNSMSKLTSFFKPKEGKKK</sequence>
<reference evidence="9 10" key="1">
    <citation type="submission" date="2024-01" db="EMBL/GenBank/DDBJ databases">
        <title>Comparative genomics of Cryptococcus and Kwoniella reveals pathogenesis evolution and contrasting modes of karyotype evolution via chromosome fusion or intercentromeric recombination.</title>
        <authorList>
            <person name="Coelho M.A."/>
            <person name="David-Palma M."/>
            <person name="Shea T."/>
            <person name="Bowers K."/>
            <person name="McGinley-Smith S."/>
            <person name="Mohammad A.W."/>
            <person name="Gnirke A."/>
            <person name="Yurkov A.M."/>
            <person name="Nowrousian M."/>
            <person name="Sun S."/>
            <person name="Cuomo C.A."/>
            <person name="Heitman J."/>
        </authorList>
    </citation>
    <scope>NUCLEOTIDE SEQUENCE [LARGE SCALE GENOMIC DNA]</scope>
    <source>
        <strain evidence="9">CBS 11374</strain>
    </source>
</reference>
<evidence type="ECO:0000259" key="7">
    <source>
        <dbReference type="Pfam" id="PF09468"/>
    </source>
</evidence>
<feature type="region of interest" description="Disordered" evidence="6">
    <location>
        <begin position="116"/>
        <end position="137"/>
    </location>
</feature>
<evidence type="ECO:0000313" key="10">
    <source>
        <dbReference type="Proteomes" id="UP001329825"/>
    </source>
</evidence>
<organism evidence="9 10">
    <name type="scientific">Kwoniella shivajii</name>
    <dbReference type="NCBI Taxonomy" id="564305"/>
    <lineage>
        <taxon>Eukaryota</taxon>
        <taxon>Fungi</taxon>
        <taxon>Dikarya</taxon>
        <taxon>Basidiomycota</taxon>
        <taxon>Agaricomycotina</taxon>
        <taxon>Tremellomycetes</taxon>
        <taxon>Tremellales</taxon>
        <taxon>Cryptococcaceae</taxon>
        <taxon>Kwoniella</taxon>
    </lineage>
</organism>
<dbReference type="InterPro" id="IPR040456">
    <property type="entry name" value="RNase_H2_suB"/>
</dbReference>
<dbReference type="InterPro" id="IPR019024">
    <property type="entry name" value="RNase_H2_suB_wHTH"/>
</dbReference>
<feature type="domain" description="Ribonuclease H2 subunit B wHTH" evidence="7">
    <location>
        <begin position="81"/>
        <end position="253"/>
    </location>
</feature>
<evidence type="ECO:0000256" key="2">
    <source>
        <dbReference type="ARBA" id="ARBA00019062"/>
    </source>
</evidence>
<keyword evidence="3" id="KW-0539">Nucleus</keyword>
<dbReference type="PANTHER" id="PTHR13383">
    <property type="entry name" value="RIBONUCLEASE H2 SUBUNIT B"/>
    <property type="match status" value="1"/>
</dbReference>
<dbReference type="EMBL" id="CP141890">
    <property type="protein sequence ID" value="WRT70336.1"/>
    <property type="molecule type" value="Genomic_DNA"/>
</dbReference>
<evidence type="ECO:0000256" key="3">
    <source>
        <dbReference type="ARBA" id="ARBA00023242"/>
    </source>
</evidence>
<dbReference type="Gene3D" id="1.10.20.120">
    <property type="match status" value="1"/>
</dbReference>
<comment type="function">
    <text evidence="4">Non catalytic subunit of RNase H2, an endonuclease that specifically degrades the RNA of RNA:DNA hybrids. Participates in DNA replication, possibly by mediating the removal of lagging-strand Okazaki fragment RNA primers during DNA replication. Mediates the excision of single ribonucleotides from DNA:RNA duplexes.</text>
</comment>
<evidence type="ECO:0000313" key="9">
    <source>
        <dbReference type="EMBL" id="WRT70336.1"/>
    </source>
</evidence>
<dbReference type="PANTHER" id="PTHR13383:SF11">
    <property type="entry name" value="RIBONUCLEASE H2 SUBUNIT B"/>
    <property type="match status" value="1"/>
</dbReference>
<dbReference type="Pfam" id="PF09468">
    <property type="entry name" value="RNase_H2-Ydr279"/>
    <property type="match status" value="1"/>
</dbReference>
<dbReference type="InterPro" id="IPR041195">
    <property type="entry name" value="Rnh202_N"/>
</dbReference>
<dbReference type="RefSeq" id="XP_062795075.1">
    <property type="nucleotide sequence ID" value="XM_062939024.1"/>
</dbReference>
<evidence type="ECO:0000256" key="6">
    <source>
        <dbReference type="SAM" id="MobiDB-lite"/>
    </source>
</evidence>
<feature type="compositionally biased region" description="Polar residues" evidence="6">
    <location>
        <begin position="122"/>
        <end position="135"/>
    </location>
</feature>
<protein>
    <recommendedName>
        <fullName evidence="2">Ribonuclease H2 subunit B</fullName>
    </recommendedName>
    <alternativeName>
        <fullName evidence="5">Ribonuclease HI subunit B</fullName>
    </alternativeName>
</protein>
<evidence type="ECO:0000256" key="1">
    <source>
        <dbReference type="ARBA" id="ARBA00004123"/>
    </source>
</evidence>
<feature type="domain" description="Rnh202 triple barrel" evidence="8">
    <location>
        <begin position="6"/>
        <end position="78"/>
    </location>
</feature>
<proteinExistence type="predicted"/>
<evidence type="ECO:0000256" key="5">
    <source>
        <dbReference type="ARBA" id="ARBA00033464"/>
    </source>
</evidence>
<dbReference type="Proteomes" id="UP001329825">
    <property type="component" value="Chromosome 10"/>
</dbReference>
<keyword evidence="10" id="KW-1185">Reference proteome</keyword>
<evidence type="ECO:0000259" key="8">
    <source>
        <dbReference type="Pfam" id="PF17745"/>
    </source>
</evidence>
<evidence type="ECO:0000256" key="4">
    <source>
        <dbReference type="ARBA" id="ARBA00024778"/>
    </source>
</evidence>
<accession>A0ABZ1D966</accession>
<gene>
    <name evidence="9" type="ORF">IL334_007334</name>
</gene>
<dbReference type="Gene3D" id="2.20.25.530">
    <property type="match status" value="1"/>
</dbReference>
<comment type="subcellular location">
    <subcellularLocation>
        <location evidence="1">Nucleus</location>
    </subcellularLocation>
</comment>
<dbReference type="GeneID" id="87959464"/>
<dbReference type="Pfam" id="PF17745">
    <property type="entry name" value="Ydr279_N"/>
    <property type="match status" value="1"/>
</dbReference>